<comment type="caution">
    <text evidence="2">The sequence shown here is derived from an EMBL/GenBank/DDBJ whole genome shotgun (WGS) entry which is preliminary data.</text>
</comment>
<feature type="region of interest" description="Disordered" evidence="1">
    <location>
        <begin position="1"/>
        <end position="21"/>
    </location>
</feature>
<organism evidence="2 3">
    <name type="scientific">Colletotrichum musicola</name>
    <dbReference type="NCBI Taxonomy" id="2175873"/>
    <lineage>
        <taxon>Eukaryota</taxon>
        <taxon>Fungi</taxon>
        <taxon>Dikarya</taxon>
        <taxon>Ascomycota</taxon>
        <taxon>Pezizomycotina</taxon>
        <taxon>Sordariomycetes</taxon>
        <taxon>Hypocreomycetidae</taxon>
        <taxon>Glomerellales</taxon>
        <taxon>Glomerellaceae</taxon>
        <taxon>Colletotrichum</taxon>
        <taxon>Colletotrichum orchidearum species complex</taxon>
    </lineage>
</organism>
<gene>
    <name evidence="2" type="ORF">CMUS01_08238</name>
</gene>
<evidence type="ECO:0000313" key="2">
    <source>
        <dbReference type="EMBL" id="KAF6829235.1"/>
    </source>
</evidence>
<protein>
    <submittedName>
        <fullName evidence="2">Uncharacterized protein</fullName>
    </submittedName>
</protein>
<evidence type="ECO:0000256" key="1">
    <source>
        <dbReference type="SAM" id="MobiDB-lite"/>
    </source>
</evidence>
<name>A0A8H6NE42_9PEZI</name>
<dbReference type="AlphaFoldDB" id="A0A8H6NE42"/>
<dbReference type="Proteomes" id="UP000639643">
    <property type="component" value="Unassembled WGS sequence"/>
</dbReference>
<dbReference type="EMBL" id="WIGM01000315">
    <property type="protein sequence ID" value="KAF6829235.1"/>
    <property type="molecule type" value="Genomic_DNA"/>
</dbReference>
<reference evidence="2" key="1">
    <citation type="journal article" date="2020" name="Phytopathology">
        <title>Genome Sequence Resources of Colletotrichum truncatum, C. plurivorum, C. musicola, and C. sojae: Four Species Pathogenic to Soybean (Glycine max).</title>
        <authorList>
            <person name="Rogerio F."/>
            <person name="Boufleur T.R."/>
            <person name="Ciampi-Guillardi M."/>
            <person name="Sukno S.A."/>
            <person name="Thon M.R."/>
            <person name="Massola Junior N.S."/>
            <person name="Baroncelli R."/>
        </authorList>
    </citation>
    <scope>NUCLEOTIDE SEQUENCE</scope>
    <source>
        <strain evidence="2">LFN0074</strain>
    </source>
</reference>
<evidence type="ECO:0000313" key="3">
    <source>
        <dbReference type="Proteomes" id="UP000639643"/>
    </source>
</evidence>
<keyword evidence="3" id="KW-1185">Reference proteome</keyword>
<sequence length="178" mass="19219">MAASQFTLDPADPGTLGQPVASVSTSIPIWKELASITESGRRASGRDETNTDTDTNIMFHAAASAARDRRHEMKQLQTAPADTRSRASKQVSRALVNLQLAYAPLRRKLQSAGPGLPISSTHCTKVPQEPRCVRSLLRICHWLPASPSRRRVADAGGVDGGLLHLHLHLHPISSPIVT</sequence>
<accession>A0A8H6NE42</accession>
<proteinExistence type="predicted"/>